<dbReference type="InterPro" id="IPR055363">
    <property type="entry name" value="PTHB1_hp_dom"/>
</dbReference>
<dbReference type="OMA" id="VPVEDWT"/>
<dbReference type="eggNOG" id="KOG3679">
    <property type="taxonomic scope" value="Eukaryota"/>
</dbReference>
<evidence type="ECO:0000259" key="2">
    <source>
        <dbReference type="Pfam" id="PF14727"/>
    </source>
</evidence>
<organism evidence="4 5">
    <name type="scientific">Thecamonas trahens ATCC 50062</name>
    <dbReference type="NCBI Taxonomy" id="461836"/>
    <lineage>
        <taxon>Eukaryota</taxon>
        <taxon>Apusozoa</taxon>
        <taxon>Apusomonadida</taxon>
        <taxon>Apusomonadidae</taxon>
        <taxon>Thecamonas</taxon>
    </lineage>
</organism>
<feature type="domain" description="PTHB1 N-terminal" evidence="2">
    <location>
        <begin position="1"/>
        <end position="380"/>
    </location>
</feature>
<dbReference type="EMBL" id="GL349493">
    <property type="protein sequence ID" value="KNC54990.1"/>
    <property type="molecule type" value="Genomic_DNA"/>
</dbReference>
<reference evidence="4 5" key="1">
    <citation type="submission" date="2010-05" db="EMBL/GenBank/DDBJ databases">
        <title>The Genome Sequence of Thecamonas trahens ATCC 50062.</title>
        <authorList>
            <consortium name="The Broad Institute Genome Sequencing Platform"/>
            <person name="Russ C."/>
            <person name="Cuomo C."/>
            <person name="Shea T."/>
            <person name="Young S.K."/>
            <person name="Zeng Q."/>
            <person name="Koehrsen M."/>
            <person name="Haas B."/>
            <person name="Borodovsky M."/>
            <person name="Guigo R."/>
            <person name="Alvarado L."/>
            <person name="Berlin A."/>
            <person name="Bochicchio J."/>
            <person name="Borenstein D."/>
            <person name="Chapman S."/>
            <person name="Chen Z."/>
            <person name="Freedman E."/>
            <person name="Gellesch M."/>
            <person name="Goldberg J."/>
            <person name="Griggs A."/>
            <person name="Gujja S."/>
            <person name="Heilman E."/>
            <person name="Heiman D."/>
            <person name="Hepburn T."/>
            <person name="Howarth C."/>
            <person name="Jen D."/>
            <person name="Larson L."/>
            <person name="Mehta T."/>
            <person name="Park D."/>
            <person name="Pearson M."/>
            <person name="Roberts A."/>
            <person name="Saif S."/>
            <person name="Shenoy N."/>
            <person name="Sisk P."/>
            <person name="Stolte C."/>
            <person name="Sykes S."/>
            <person name="Thomson T."/>
            <person name="Walk T."/>
            <person name="White J."/>
            <person name="Yandava C."/>
            <person name="Burger G."/>
            <person name="Gray M.W."/>
            <person name="Holland P.W.H."/>
            <person name="King N."/>
            <person name="Lang F.B.F."/>
            <person name="Roger A.J."/>
            <person name="Ruiz-Trillo I."/>
            <person name="Lander E."/>
            <person name="Nusbaum C."/>
        </authorList>
    </citation>
    <scope>NUCLEOTIDE SEQUENCE [LARGE SCALE GENOMIC DNA]</scope>
    <source>
        <strain evidence="4 5">ATCC 50062</strain>
    </source>
</reference>
<feature type="domain" description="PTHB1 hairpin" evidence="3">
    <location>
        <begin position="653"/>
        <end position="752"/>
    </location>
</feature>
<dbReference type="GO" id="GO:0034464">
    <property type="term" value="C:BBSome"/>
    <property type="evidence" value="ECO:0007669"/>
    <property type="project" value="InterPro"/>
</dbReference>
<proteinExistence type="predicted"/>
<dbReference type="Pfam" id="PF14727">
    <property type="entry name" value="PHTB1_N"/>
    <property type="match status" value="1"/>
</dbReference>
<dbReference type="GeneID" id="25568511"/>
<dbReference type="OrthoDB" id="10262646at2759"/>
<dbReference type="GO" id="GO:0016020">
    <property type="term" value="C:membrane"/>
    <property type="evidence" value="ECO:0007669"/>
    <property type="project" value="TreeGrafter"/>
</dbReference>
<dbReference type="AlphaFoldDB" id="A0A0L0DRR9"/>
<evidence type="ECO:0000313" key="5">
    <source>
        <dbReference type="Proteomes" id="UP000054408"/>
    </source>
</evidence>
<dbReference type="STRING" id="461836.A0A0L0DRR9"/>
<dbReference type="PANTHER" id="PTHR20991:SF0">
    <property type="entry name" value="PROTEIN PTHB1"/>
    <property type="match status" value="1"/>
</dbReference>
<dbReference type="RefSeq" id="XP_013753435.1">
    <property type="nucleotide sequence ID" value="XM_013897981.1"/>
</dbReference>
<evidence type="ECO:0000256" key="1">
    <source>
        <dbReference type="SAM" id="MobiDB-lite"/>
    </source>
</evidence>
<name>A0A0L0DRR9_THETB</name>
<gene>
    <name evidence="4" type="ORF">AMSG_10237</name>
</gene>
<dbReference type="Proteomes" id="UP000054408">
    <property type="component" value="Unassembled WGS sequence"/>
</dbReference>
<dbReference type="InterPro" id="IPR028073">
    <property type="entry name" value="PHTB1_N_dom"/>
</dbReference>
<evidence type="ECO:0000259" key="3">
    <source>
        <dbReference type="Pfam" id="PF23338"/>
    </source>
</evidence>
<protein>
    <submittedName>
        <fullName evidence="4">Parathyroid hormone-responsive B1 isoform 4</fullName>
    </submittedName>
</protein>
<feature type="compositionally biased region" description="Gly residues" evidence="1">
    <location>
        <begin position="222"/>
        <end position="233"/>
    </location>
</feature>
<evidence type="ECO:0000313" key="4">
    <source>
        <dbReference type="EMBL" id="KNC54990.1"/>
    </source>
</evidence>
<dbReference type="PANTHER" id="PTHR20991">
    <property type="entry name" value="PARATHYROID HORMONE-RESPONSIVE B1 GENE"/>
    <property type="match status" value="1"/>
</dbReference>
<keyword evidence="5" id="KW-1185">Reference proteome</keyword>
<accession>A0A0L0DRR9</accession>
<dbReference type="InterPro" id="IPR026511">
    <property type="entry name" value="PTHB1"/>
</dbReference>
<feature type="region of interest" description="Disordered" evidence="1">
    <location>
        <begin position="207"/>
        <end position="239"/>
    </location>
</feature>
<dbReference type="GO" id="GO:0060271">
    <property type="term" value="P:cilium assembly"/>
    <property type="evidence" value="ECO:0007669"/>
    <property type="project" value="TreeGrafter"/>
</dbReference>
<sequence>MSLFQAREWWRVEQASHEGEEFSFDALCVAALNEGQVVTGSLSGMLRVYGPKSREYSSGHLLLEKALHAPVLAIEAGRFVRGSHALVLAVLHPKSLVIYALSRHGSSDLDAYYSLDEVYAHDLGRPAAAMTYGPFGGARGKDSIVVLTLDGQLAFFDQDAFAFAAFLPRFLLPGPLLYISLTDTLVVGTSEFSLEAYTYASLATKSASQQPGSKPAGDDGTSAGGGGDGASGGDDGDDLDAARGKRLVPSWTLNLGQPAVQLALARFSPSLSAAQSDVLVLGVSSLFCVSERGELRSERRLPLQPLCMYPYPVGPEKHNLLLASASGMLTVLSGESVVWATKVLEPAVALAVGTFGGLRGLIVTLSADGALTLSYLGTDPSLSVIPGASLPKDADFAAMEREMRKLNATVSKASVALAASAPATDGVSTGSEPVATAALPTIAVSAAFKLLPASASAEGSSSAVVELTLTPRNARKKARDIDVRLTYPPPFRASHTAFSLPVLAPGETYTYSLVVEADHGLLPSSMRVQVAISYVVGKRAEPRSAVSSFALPLALLGRAVAPIQASLHKYTLATPDADPLDVGRLYPLLYELAELEMPEYGSPAAGVLTFQLWASSASTLSADESFVTILVSNKEGKYRLVANNLRCWAWGKMPLAPLFKALDTRFATRKALQDLRASLASQSEQLRGIQKRLLTRFTARNPEPLNSLDTLFDAAYQQVLETGSQVENLARALRLATASVAALMRLLILLLRYSCSLPADQHQRLVSLLVPPPTEGVAALESNIEWEEMLDAGLRHFVSTSLASSLAQAQQGTISLAPLTSLDGIRTNIELLVTRLADGVSLQ</sequence>
<dbReference type="Pfam" id="PF23338">
    <property type="entry name" value="PTHB1_hp"/>
    <property type="match status" value="1"/>
</dbReference>